<keyword evidence="4" id="KW-0747">Spliceosome</keyword>
<dbReference type="GO" id="GO:0071013">
    <property type="term" value="C:catalytic step 2 spliceosome"/>
    <property type="evidence" value="ECO:0007669"/>
    <property type="project" value="TreeGrafter"/>
</dbReference>
<dbReference type="STRING" id="1202772.A0A1V9YCD3"/>
<gene>
    <name evidence="7" type="ORF">ACHHYP_14812</name>
</gene>
<comment type="similarity">
    <text evidence="2">Belongs to the SPF27 family.</text>
</comment>
<dbReference type="GO" id="GO:0071011">
    <property type="term" value="C:precatalytic spliceosome"/>
    <property type="evidence" value="ECO:0007669"/>
    <property type="project" value="TreeGrafter"/>
</dbReference>
<keyword evidence="8" id="KW-1185">Reference proteome</keyword>
<dbReference type="Pfam" id="PF05700">
    <property type="entry name" value="BCAS2"/>
    <property type="match status" value="1"/>
</dbReference>
<dbReference type="InterPro" id="IPR008409">
    <property type="entry name" value="SPF27"/>
</dbReference>
<dbReference type="PANTHER" id="PTHR13296">
    <property type="entry name" value="BCAS2 PROTEIN"/>
    <property type="match status" value="1"/>
</dbReference>
<comment type="caution">
    <text evidence="7">The sequence shown here is derived from an EMBL/GenBank/DDBJ whole genome shotgun (WGS) entry which is preliminary data.</text>
</comment>
<dbReference type="OrthoDB" id="205794at2759"/>
<evidence type="ECO:0000256" key="1">
    <source>
        <dbReference type="ARBA" id="ARBA00004123"/>
    </source>
</evidence>
<keyword evidence="5" id="KW-0508">mRNA splicing</keyword>
<dbReference type="Proteomes" id="UP000243579">
    <property type="component" value="Unassembled WGS sequence"/>
</dbReference>
<reference evidence="7 8" key="1">
    <citation type="journal article" date="2014" name="Genome Biol. Evol.">
        <title>The secreted proteins of Achlya hypogyna and Thraustotheca clavata identify the ancestral oomycete secretome and reveal gene acquisitions by horizontal gene transfer.</title>
        <authorList>
            <person name="Misner I."/>
            <person name="Blouin N."/>
            <person name="Leonard G."/>
            <person name="Richards T.A."/>
            <person name="Lane C.E."/>
        </authorList>
    </citation>
    <scope>NUCLEOTIDE SEQUENCE [LARGE SCALE GENOMIC DNA]</scope>
    <source>
        <strain evidence="7 8">ATCC 48635</strain>
    </source>
</reference>
<dbReference type="AlphaFoldDB" id="A0A1V9YCD3"/>
<proteinExistence type="inferred from homology"/>
<organism evidence="7 8">
    <name type="scientific">Achlya hypogyna</name>
    <name type="common">Oomycete</name>
    <name type="synonym">Protoachlya hypogyna</name>
    <dbReference type="NCBI Taxonomy" id="1202772"/>
    <lineage>
        <taxon>Eukaryota</taxon>
        <taxon>Sar</taxon>
        <taxon>Stramenopiles</taxon>
        <taxon>Oomycota</taxon>
        <taxon>Saprolegniomycetes</taxon>
        <taxon>Saprolegniales</taxon>
        <taxon>Achlyaceae</taxon>
        <taxon>Achlya</taxon>
    </lineage>
</organism>
<dbReference type="PANTHER" id="PTHR13296:SF0">
    <property type="entry name" value="PRE-MRNA-SPLICING FACTOR SPF27"/>
    <property type="match status" value="1"/>
</dbReference>
<dbReference type="EMBL" id="JNBR01002226">
    <property type="protein sequence ID" value="OQR83349.1"/>
    <property type="molecule type" value="Genomic_DNA"/>
</dbReference>
<evidence type="ECO:0000256" key="4">
    <source>
        <dbReference type="ARBA" id="ARBA00022728"/>
    </source>
</evidence>
<sequence length="225" mass="25215">MTTDPAPSMCPLLNETRHLIDCLGYIDSTTDDDASMKKLVQMQIQQQMALMPTFDAEAYLAYLPAPAELDFETKEMKRVAAGVALNAINTAKYRVAAPSTGLLKKSQDLEAQVAAWQTATNNAMVAIEHETSRILNLEMANKYGANRWKLHVGVLSGLHDKAVSELDESKAASESINVQRKQEQTLNADKLWSLERKRDELIRKTQYIETACEVMEREVKRLKTA</sequence>
<accession>A0A1V9YCD3</accession>
<dbReference type="GO" id="GO:0000974">
    <property type="term" value="C:Prp19 complex"/>
    <property type="evidence" value="ECO:0007669"/>
    <property type="project" value="TreeGrafter"/>
</dbReference>
<keyword evidence="6" id="KW-0539">Nucleus</keyword>
<evidence type="ECO:0000256" key="5">
    <source>
        <dbReference type="ARBA" id="ARBA00023187"/>
    </source>
</evidence>
<evidence type="ECO:0000256" key="6">
    <source>
        <dbReference type="ARBA" id="ARBA00023242"/>
    </source>
</evidence>
<protein>
    <submittedName>
        <fullName evidence="7">Pre-mRNA-splicing factor SPF27</fullName>
    </submittedName>
</protein>
<comment type="subcellular location">
    <subcellularLocation>
        <location evidence="1">Nucleus</location>
    </subcellularLocation>
</comment>
<dbReference type="GO" id="GO:0008380">
    <property type="term" value="P:RNA splicing"/>
    <property type="evidence" value="ECO:0007669"/>
    <property type="project" value="UniProtKB-KW"/>
</dbReference>
<evidence type="ECO:0000256" key="3">
    <source>
        <dbReference type="ARBA" id="ARBA00022664"/>
    </source>
</evidence>
<keyword evidence="3" id="KW-0507">mRNA processing</keyword>
<evidence type="ECO:0000256" key="2">
    <source>
        <dbReference type="ARBA" id="ARBA00010788"/>
    </source>
</evidence>
<evidence type="ECO:0000313" key="7">
    <source>
        <dbReference type="EMBL" id="OQR83349.1"/>
    </source>
</evidence>
<evidence type="ECO:0000313" key="8">
    <source>
        <dbReference type="Proteomes" id="UP000243579"/>
    </source>
</evidence>
<name>A0A1V9YCD3_ACHHY</name>
<dbReference type="GO" id="GO:0006397">
    <property type="term" value="P:mRNA processing"/>
    <property type="evidence" value="ECO:0007669"/>
    <property type="project" value="UniProtKB-KW"/>
</dbReference>